<reference evidence="1" key="1">
    <citation type="submission" date="2019-08" db="EMBL/GenBank/DDBJ databases">
        <authorList>
            <person name="Kucharzyk K."/>
            <person name="Murdoch R.W."/>
            <person name="Higgins S."/>
            <person name="Loffler F."/>
        </authorList>
    </citation>
    <scope>NUCLEOTIDE SEQUENCE</scope>
</reference>
<comment type="caution">
    <text evidence="1">The sequence shown here is derived from an EMBL/GenBank/DDBJ whole genome shotgun (WGS) entry which is preliminary data.</text>
</comment>
<dbReference type="AlphaFoldDB" id="A0A645AJK3"/>
<evidence type="ECO:0000313" key="1">
    <source>
        <dbReference type="EMBL" id="MPM53116.1"/>
    </source>
</evidence>
<protein>
    <submittedName>
        <fullName evidence="1">Uncharacterized protein</fullName>
    </submittedName>
</protein>
<gene>
    <name evidence="1" type="ORF">SDC9_99880</name>
</gene>
<organism evidence="1">
    <name type="scientific">bioreactor metagenome</name>
    <dbReference type="NCBI Taxonomy" id="1076179"/>
    <lineage>
        <taxon>unclassified sequences</taxon>
        <taxon>metagenomes</taxon>
        <taxon>ecological metagenomes</taxon>
    </lineage>
</organism>
<name>A0A645AJK3_9ZZZZ</name>
<dbReference type="EMBL" id="VSSQ01014181">
    <property type="protein sequence ID" value="MPM53116.1"/>
    <property type="molecule type" value="Genomic_DNA"/>
</dbReference>
<proteinExistence type="predicted"/>
<sequence length="251" mass="26884">MRETVVVVAPAGRAQQDIRAGHLGAPLQVIGLLKPLGLLHRHGRRDHAECLVGREHAVPSGQRVAVQPAVTVVLREHLHHPALSAQLHIKNTGVLGECAVGDLEDRTQPVRIGLVRTEQPEVGWVLRVDVTHELTELTGRLQTLGGAGLVGHLHRVVVEVRQVQVHGEASAVGVRVGAHPLVTGGVVGQHQRAGRAVGFEQLVEIVRAHPPLEQPQMSGVLPHTRQRHLMSPPGALHDFAVHLVGAGPALR</sequence>
<accession>A0A645AJK3</accession>